<reference evidence="3 4" key="1">
    <citation type="journal article" date="2013" name="Genome Announc.">
        <title>Draft Genome Sequence of Staphylococcus simulans UMC-CNS-990, Isolated from a Case of Chronic Bovine Mastitis.</title>
        <authorList>
            <person name="Calcutt M.J."/>
            <person name="Foecking M.F."/>
            <person name="Hsieh H.Y."/>
            <person name="Perry J."/>
            <person name="Stewart G.C."/>
            <person name="Middleton J.R."/>
        </authorList>
    </citation>
    <scope>NUCLEOTIDE SEQUENCE [LARGE SCALE GENOMIC DNA]</scope>
    <source>
        <strain evidence="3 4">LRHMDP3</strain>
    </source>
</reference>
<sequence>MGFSTWRFWIKLVVLMGFIGLSSVAVYEVQAATSIGEVIVIDDRPKPANPINAPGSDILTPKPLKNNLPRPPKLTPRRLPQTGEHSQQGMLPVIGTMLLLINSMGLSFWRRQKDKEDDNEKANP</sequence>
<dbReference type="RefSeq" id="WP_005715057.1">
    <property type="nucleotide sequence ID" value="NZ_AMQX01000004.1"/>
</dbReference>
<keyword evidence="2" id="KW-1133">Transmembrane helix</keyword>
<dbReference type="Proteomes" id="UP000009352">
    <property type="component" value="Unassembled WGS sequence"/>
</dbReference>
<dbReference type="AlphaFoldDB" id="A0AB33XWE9"/>
<evidence type="ECO:0000256" key="2">
    <source>
        <dbReference type="SAM" id="Phobius"/>
    </source>
</evidence>
<proteinExistence type="predicted"/>
<evidence type="ECO:0000256" key="1">
    <source>
        <dbReference type="SAM" id="MobiDB-lite"/>
    </source>
</evidence>
<name>A0AB33XWE9_LACRH</name>
<evidence type="ECO:0008006" key="5">
    <source>
        <dbReference type="Google" id="ProtNLM"/>
    </source>
</evidence>
<feature type="transmembrane region" description="Helical" evidence="2">
    <location>
        <begin position="89"/>
        <end position="109"/>
    </location>
</feature>
<comment type="caution">
    <text evidence="3">The sequence shown here is derived from an EMBL/GenBank/DDBJ whole genome shotgun (WGS) entry which is preliminary data.</text>
</comment>
<dbReference type="NCBIfam" id="TIGR01167">
    <property type="entry name" value="LPXTG_anchor"/>
    <property type="match status" value="1"/>
</dbReference>
<feature type="region of interest" description="Disordered" evidence="1">
    <location>
        <begin position="44"/>
        <end position="87"/>
    </location>
</feature>
<evidence type="ECO:0000313" key="3">
    <source>
        <dbReference type="EMBL" id="EKS51931.1"/>
    </source>
</evidence>
<accession>A0AB33XWE9</accession>
<feature type="compositionally biased region" description="Low complexity" evidence="1">
    <location>
        <begin position="59"/>
        <end position="68"/>
    </location>
</feature>
<keyword evidence="2" id="KW-0812">Transmembrane</keyword>
<evidence type="ECO:0000313" key="4">
    <source>
        <dbReference type="Proteomes" id="UP000009352"/>
    </source>
</evidence>
<gene>
    <name evidence="3" type="ORF">LRHMDP3_998</name>
</gene>
<keyword evidence="2" id="KW-0472">Membrane</keyword>
<protein>
    <recommendedName>
        <fullName evidence="5">Gram-positive cocci surface proteins LPxTG domain-containing protein</fullName>
    </recommendedName>
</protein>
<organism evidence="3 4">
    <name type="scientific">Lacticaseibacillus rhamnosus LRHMDP3</name>
    <dbReference type="NCBI Taxonomy" id="1203259"/>
    <lineage>
        <taxon>Bacteria</taxon>
        <taxon>Bacillati</taxon>
        <taxon>Bacillota</taxon>
        <taxon>Bacilli</taxon>
        <taxon>Lactobacillales</taxon>
        <taxon>Lactobacillaceae</taxon>
        <taxon>Lacticaseibacillus</taxon>
    </lineage>
</organism>
<dbReference type="EMBL" id="AMQX01000004">
    <property type="protein sequence ID" value="EKS51931.1"/>
    <property type="molecule type" value="Genomic_DNA"/>
</dbReference>